<dbReference type="Proteomes" id="UP000325081">
    <property type="component" value="Unassembled WGS sequence"/>
</dbReference>
<keyword evidence="6" id="KW-1185">Reference proteome</keyword>
<dbReference type="InterPro" id="IPR010402">
    <property type="entry name" value="CCT_domain"/>
</dbReference>
<sequence>MNNPSIPLQQLSDYYTLAPQSFDFPNTTTLVQDCMAVPSLSERDSVFRDFSYANQVFEHGEQEISSGLLVQPNHFWSAHQSQVAPDNWGLQSQQGVVPNVECHEHDEVKVIGRYSAEERKRRILRYLKKRNQRNFNKTIKYECRKTLADKRVRIRGRFAKNNEQNETFVGTAGGQCFERSFPFLDDESILEPQQIICGDDDDWLQAAMASLLNLPYPVG</sequence>
<evidence type="ECO:0000256" key="1">
    <source>
        <dbReference type="ARBA" id="ARBA00004123"/>
    </source>
</evidence>
<proteinExistence type="predicted"/>
<accession>A0A5A7PY81</accession>
<protein>
    <submittedName>
        <fullName evidence="5">CCT motif family protein</fullName>
    </submittedName>
</protein>
<comment type="subcellular location">
    <subcellularLocation>
        <location evidence="1 3">Nucleus</location>
    </subcellularLocation>
</comment>
<feature type="domain" description="CCT" evidence="4">
    <location>
        <begin position="119"/>
        <end position="161"/>
    </location>
</feature>
<dbReference type="PANTHER" id="PTHR31319:SF110">
    <property type="entry name" value="CCT MOTIF FAMILY PROTEIN"/>
    <property type="match status" value="1"/>
</dbReference>
<dbReference type="GO" id="GO:0005634">
    <property type="term" value="C:nucleus"/>
    <property type="evidence" value="ECO:0007669"/>
    <property type="project" value="UniProtKB-SubCell"/>
</dbReference>
<dbReference type="PROSITE" id="PS51017">
    <property type="entry name" value="CCT"/>
    <property type="match status" value="1"/>
</dbReference>
<gene>
    <name evidence="5" type="ORF">STAS_13991</name>
</gene>
<dbReference type="EMBL" id="BKCP01005394">
    <property type="protein sequence ID" value="GER37578.1"/>
    <property type="molecule type" value="Genomic_DNA"/>
</dbReference>
<evidence type="ECO:0000313" key="6">
    <source>
        <dbReference type="Proteomes" id="UP000325081"/>
    </source>
</evidence>
<name>A0A5A7PY81_STRAF</name>
<evidence type="ECO:0000259" key="4">
    <source>
        <dbReference type="PROSITE" id="PS51017"/>
    </source>
</evidence>
<organism evidence="5 6">
    <name type="scientific">Striga asiatica</name>
    <name type="common">Asiatic witchweed</name>
    <name type="synonym">Buchnera asiatica</name>
    <dbReference type="NCBI Taxonomy" id="4170"/>
    <lineage>
        <taxon>Eukaryota</taxon>
        <taxon>Viridiplantae</taxon>
        <taxon>Streptophyta</taxon>
        <taxon>Embryophyta</taxon>
        <taxon>Tracheophyta</taxon>
        <taxon>Spermatophyta</taxon>
        <taxon>Magnoliopsida</taxon>
        <taxon>eudicotyledons</taxon>
        <taxon>Gunneridae</taxon>
        <taxon>Pentapetalae</taxon>
        <taxon>asterids</taxon>
        <taxon>lamiids</taxon>
        <taxon>Lamiales</taxon>
        <taxon>Orobanchaceae</taxon>
        <taxon>Buchnereae</taxon>
        <taxon>Striga</taxon>
    </lineage>
</organism>
<dbReference type="InterPro" id="IPR045281">
    <property type="entry name" value="CONSTANS-like"/>
</dbReference>
<dbReference type="OrthoDB" id="153872at2759"/>
<reference evidence="6" key="1">
    <citation type="journal article" date="2019" name="Curr. Biol.">
        <title>Genome Sequence of Striga asiatica Provides Insight into the Evolution of Plant Parasitism.</title>
        <authorList>
            <person name="Yoshida S."/>
            <person name="Kim S."/>
            <person name="Wafula E.K."/>
            <person name="Tanskanen J."/>
            <person name="Kim Y.M."/>
            <person name="Honaas L."/>
            <person name="Yang Z."/>
            <person name="Spallek T."/>
            <person name="Conn C.E."/>
            <person name="Ichihashi Y."/>
            <person name="Cheong K."/>
            <person name="Cui S."/>
            <person name="Der J.P."/>
            <person name="Gundlach H."/>
            <person name="Jiao Y."/>
            <person name="Hori C."/>
            <person name="Ishida J.K."/>
            <person name="Kasahara H."/>
            <person name="Kiba T."/>
            <person name="Kim M.S."/>
            <person name="Koo N."/>
            <person name="Laohavisit A."/>
            <person name="Lee Y.H."/>
            <person name="Lumba S."/>
            <person name="McCourt P."/>
            <person name="Mortimer J.C."/>
            <person name="Mutuku J.M."/>
            <person name="Nomura T."/>
            <person name="Sasaki-Sekimoto Y."/>
            <person name="Seto Y."/>
            <person name="Wang Y."/>
            <person name="Wakatake T."/>
            <person name="Sakakibara H."/>
            <person name="Demura T."/>
            <person name="Yamaguchi S."/>
            <person name="Yoneyama K."/>
            <person name="Manabe R.I."/>
            <person name="Nelson D.C."/>
            <person name="Schulman A.H."/>
            <person name="Timko M.P."/>
            <person name="dePamphilis C.W."/>
            <person name="Choi D."/>
            <person name="Shirasu K."/>
        </authorList>
    </citation>
    <scope>NUCLEOTIDE SEQUENCE [LARGE SCALE GENOMIC DNA]</scope>
    <source>
        <strain evidence="6">cv. UVA1</strain>
    </source>
</reference>
<dbReference type="GO" id="GO:0003700">
    <property type="term" value="F:DNA-binding transcription factor activity"/>
    <property type="evidence" value="ECO:0007669"/>
    <property type="project" value="TreeGrafter"/>
</dbReference>
<dbReference type="PANTHER" id="PTHR31319">
    <property type="entry name" value="ZINC FINGER PROTEIN CONSTANS-LIKE 4"/>
    <property type="match status" value="1"/>
</dbReference>
<dbReference type="Pfam" id="PF06203">
    <property type="entry name" value="CCT"/>
    <property type="match status" value="1"/>
</dbReference>
<dbReference type="AlphaFoldDB" id="A0A5A7PY81"/>
<dbReference type="GO" id="GO:0009909">
    <property type="term" value="P:regulation of flower development"/>
    <property type="evidence" value="ECO:0007669"/>
    <property type="project" value="InterPro"/>
</dbReference>
<evidence type="ECO:0000256" key="3">
    <source>
        <dbReference type="PROSITE-ProRule" id="PRU00357"/>
    </source>
</evidence>
<comment type="caution">
    <text evidence="5">The sequence shown here is derived from an EMBL/GenBank/DDBJ whole genome shotgun (WGS) entry which is preliminary data.</text>
</comment>
<evidence type="ECO:0000313" key="5">
    <source>
        <dbReference type="EMBL" id="GER37578.1"/>
    </source>
</evidence>
<keyword evidence="2 3" id="KW-0539">Nucleus</keyword>
<evidence type="ECO:0000256" key="2">
    <source>
        <dbReference type="ARBA" id="ARBA00023242"/>
    </source>
</evidence>